<protein>
    <submittedName>
        <fullName evidence="1">Uncharacterized protein</fullName>
    </submittedName>
</protein>
<evidence type="ECO:0000313" key="1">
    <source>
        <dbReference type="EMBL" id="KAJ7544066.1"/>
    </source>
</evidence>
<sequence length="371" mass="39751">MAISLDHEPFSKYVSIMLWLLITLSVSHWKPTHLTQARLIPSSSQMSPSLLQNSVMQNLGDDAAISTGLVTLQSHKRKPMALVPPTPLILPYHNGPVLSGPAPIKVYMLFYGSFSEPQKQIIRSFISSFNAPKQKGTPTVSTWWALTSKYTDQNGAAVSQNVMIGGEISDAAESFGKVLSKDDILKIVLKSLKVYPVTSPNSIYLVLTAADVSVDGFCQNYCGQHFYTYPSQTPTKQQIPYGWVGNSASQCPGFCAWPYAKPQFGPNAPPLLPPNKDVGIDGMIISMAKVIAAAATDPFGTAYYQGDASAALETGGACAGAFGDGSYPGDPGKLLKNSKTGASFNVYGALNTEFLLPWIWDPAKLACAGQA</sequence>
<evidence type="ECO:0000313" key="2">
    <source>
        <dbReference type="Proteomes" id="UP001162992"/>
    </source>
</evidence>
<dbReference type="Proteomes" id="UP001162992">
    <property type="component" value="Chromosome 9"/>
</dbReference>
<accession>A0ACC2CPY1</accession>
<organism evidence="1 2">
    <name type="scientific">Diphasiastrum complanatum</name>
    <name type="common">Issler's clubmoss</name>
    <name type="synonym">Lycopodium complanatum</name>
    <dbReference type="NCBI Taxonomy" id="34168"/>
    <lineage>
        <taxon>Eukaryota</taxon>
        <taxon>Viridiplantae</taxon>
        <taxon>Streptophyta</taxon>
        <taxon>Embryophyta</taxon>
        <taxon>Tracheophyta</taxon>
        <taxon>Lycopodiopsida</taxon>
        <taxon>Lycopodiales</taxon>
        <taxon>Lycopodiaceae</taxon>
        <taxon>Lycopodioideae</taxon>
        <taxon>Diphasiastrum</taxon>
    </lineage>
</organism>
<name>A0ACC2CPY1_DIPCM</name>
<proteinExistence type="predicted"/>
<gene>
    <name evidence="1" type="ORF">O6H91_09G063400</name>
</gene>
<reference evidence="2" key="1">
    <citation type="journal article" date="2024" name="Proc. Natl. Acad. Sci. U.S.A.">
        <title>Extraordinary preservation of gene collinearity over three hundred million years revealed in homosporous lycophytes.</title>
        <authorList>
            <person name="Li C."/>
            <person name="Wickell D."/>
            <person name="Kuo L.Y."/>
            <person name="Chen X."/>
            <person name="Nie B."/>
            <person name="Liao X."/>
            <person name="Peng D."/>
            <person name="Ji J."/>
            <person name="Jenkins J."/>
            <person name="Williams M."/>
            <person name="Shu S."/>
            <person name="Plott C."/>
            <person name="Barry K."/>
            <person name="Rajasekar S."/>
            <person name="Grimwood J."/>
            <person name="Han X."/>
            <person name="Sun S."/>
            <person name="Hou Z."/>
            <person name="He W."/>
            <person name="Dai G."/>
            <person name="Sun C."/>
            <person name="Schmutz J."/>
            <person name="Leebens-Mack J.H."/>
            <person name="Li F.W."/>
            <person name="Wang L."/>
        </authorList>
    </citation>
    <scope>NUCLEOTIDE SEQUENCE [LARGE SCALE GENOMIC DNA]</scope>
    <source>
        <strain evidence="2">cv. PW_Plant_1</strain>
    </source>
</reference>
<comment type="caution">
    <text evidence="1">The sequence shown here is derived from an EMBL/GenBank/DDBJ whole genome shotgun (WGS) entry which is preliminary data.</text>
</comment>
<dbReference type="EMBL" id="CM055100">
    <property type="protein sequence ID" value="KAJ7544066.1"/>
    <property type="molecule type" value="Genomic_DNA"/>
</dbReference>
<keyword evidence="2" id="KW-1185">Reference proteome</keyword>